<name>A0AAW1PP89_9CHLO</name>
<evidence type="ECO:0000313" key="3">
    <source>
        <dbReference type="EMBL" id="KAK9811575.1"/>
    </source>
</evidence>
<organism evidence="3 4">
    <name type="scientific">[Myrmecia] bisecta</name>
    <dbReference type="NCBI Taxonomy" id="41462"/>
    <lineage>
        <taxon>Eukaryota</taxon>
        <taxon>Viridiplantae</taxon>
        <taxon>Chlorophyta</taxon>
        <taxon>core chlorophytes</taxon>
        <taxon>Trebouxiophyceae</taxon>
        <taxon>Trebouxiales</taxon>
        <taxon>Trebouxiaceae</taxon>
        <taxon>Myrmecia</taxon>
    </lineage>
</organism>
<dbReference type="EMBL" id="JALJOR010000009">
    <property type="protein sequence ID" value="KAK9811575.1"/>
    <property type="molecule type" value="Genomic_DNA"/>
</dbReference>
<sequence length="1024" mass="109175">MGSKILAAAFVLGSTLFGAVLGGITLSLARLATNHGYTTLLCILGMLGLVPLAATRSSPDPAIANGFGILTTINFGTVLILGQFLWTNSSSPTEKFWNLLVSHIMLGSCLAAACIVVSATLVLPTLAGDEMHALLAECFRGIGKSVSGYGSRVFAPLDILVKTTGAASGRGEPSSGDDQGSQLGADTQQHIHKDQIAEEILLPIPKAVTTSSMRTALALKDPQHHMANAVQPQLEQARAALLMSGSEPAWLQSCALDIPKWVAVINNLDSFITRVAACEMMVDERRLLQRITPSTQHNQQLESLGPVFGAVFGQVATMCVLLEDVLSGTPRSSKATKLFRHNWPRMRQLLQAEIRTAMHAYAECMQHLLESEAHLHVDSVTVNGQQARSWGARSAVQLRTVAFATTLSSGIVNAAEKLETAVAEALACGPGQDPAHPDDADAKPRTMSDARRGAPTGVASGEKESTDPAHVVEMGGMPLSAGPKYELPRDHAASKKDATLQSAHPHIAASGRARAPTMSYYVGFLKKVLAVVACLPVLARLAEVVRCLPAAVTTSPATRSALLRSRAFQYGLKFWLACSAVLVTVIIVQQTHPAARTWNLQYPFVTVPIVFAERVEVTATKGFLRVAGTAVGGALGLLVMFDPALATKPVPLAVILVAFTFLSGCASTSQFKVAVVLMVIAFNTQILCQFVGCCSAHGTVRFFYTQLAGISAAVLLALLVSNLLLPWYASCRALDELGQAMRGGGQLLAQYYTALAEAVEASAAAARAPAESGGEGVATPAKLSSANGPLVRMGQHLSVVQTMLVKEQVAWTFRKLGIWTMPQIVPTLLFQLLPLRDRMTALELSVAQGPAITGAFRSSFMFDAFLQPLDSQLRRLVELAQAVTEAAAQVMQAHGASEASMMETVVQLRSLIADLAACRGVVREQYLDCRRTFHEGLHAASSPHGLIVGASDDIFRFQSWIFSLIKVMDSLSVVATTVADAGPLMRPKLMSWLVAEFTHPQNYGAVSSLFTASTRNIVGRHTPW</sequence>
<proteinExistence type="predicted"/>
<feature type="region of interest" description="Disordered" evidence="1">
    <location>
        <begin position="428"/>
        <end position="468"/>
    </location>
</feature>
<feature type="transmembrane region" description="Helical" evidence="2">
    <location>
        <begin position="707"/>
        <end position="729"/>
    </location>
</feature>
<feature type="transmembrane region" description="Helical" evidence="2">
    <location>
        <begin position="650"/>
        <end position="669"/>
    </location>
</feature>
<reference evidence="3 4" key="1">
    <citation type="journal article" date="2024" name="Nat. Commun.">
        <title>Phylogenomics reveals the evolutionary origins of lichenization in chlorophyte algae.</title>
        <authorList>
            <person name="Puginier C."/>
            <person name="Libourel C."/>
            <person name="Otte J."/>
            <person name="Skaloud P."/>
            <person name="Haon M."/>
            <person name="Grisel S."/>
            <person name="Petersen M."/>
            <person name="Berrin J.G."/>
            <person name="Delaux P.M."/>
            <person name="Dal Grande F."/>
            <person name="Keller J."/>
        </authorList>
    </citation>
    <scope>NUCLEOTIDE SEQUENCE [LARGE SCALE GENOMIC DNA]</scope>
    <source>
        <strain evidence="3 4">SAG 2043</strain>
    </source>
</reference>
<feature type="transmembrane region" description="Helical" evidence="2">
    <location>
        <begin position="99"/>
        <end position="123"/>
    </location>
</feature>
<comment type="caution">
    <text evidence="3">The sequence shown here is derived from an EMBL/GenBank/DDBJ whole genome shotgun (WGS) entry which is preliminary data.</text>
</comment>
<protein>
    <recommendedName>
        <fullName evidence="5">ER transporter 6TM N-terminal domain-containing protein</fullName>
    </recommendedName>
</protein>
<feature type="compositionally biased region" description="Polar residues" evidence="1">
    <location>
        <begin position="176"/>
        <end position="188"/>
    </location>
</feature>
<evidence type="ECO:0000313" key="4">
    <source>
        <dbReference type="Proteomes" id="UP001489004"/>
    </source>
</evidence>
<feature type="transmembrane region" description="Helical" evidence="2">
    <location>
        <begin position="574"/>
        <end position="592"/>
    </location>
</feature>
<keyword evidence="2" id="KW-1133">Transmembrane helix</keyword>
<keyword evidence="2" id="KW-0812">Transmembrane</keyword>
<dbReference type="AlphaFoldDB" id="A0AAW1PP89"/>
<feature type="transmembrane region" description="Helical" evidence="2">
    <location>
        <begin position="67"/>
        <end position="87"/>
    </location>
</feature>
<feature type="transmembrane region" description="Helical" evidence="2">
    <location>
        <begin position="622"/>
        <end position="641"/>
    </location>
</feature>
<evidence type="ECO:0000256" key="2">
    <source>
        <dbReference type="SAM" id="Phobius"/>
    </source>
</evidence>
<accession>A0AAW1PP89</accession>
<feature type="compositionally biased region" description="Basic and acidic residues" evidence="1">
    <location>
        <begin position="435"/>
        <end position="452"/>
    </location>
</feature>
<dbReference type="Proteomes" id="UP001489004">
    <property type="component" value="Unassembled WGS sequence"/>
</dbReference>
<evidence type="ECO:0008006" key="5">
    <source>
        <dbReference type="Google" id="ProtNLM"/>
    </source>
</evidence>
<evidence type="ECO:0000256" key="1">
    <source>
        <dbReference type="SAM" id="MobiDB-lite"/>
    </source>
</evidence>
<keyword evidence="4" id="KW-1185">Reference proteome</keyword>
<feature type="transmembrane region" description="Helical" evidence="2">
    <location>
        <begin position="38"/>
        <end position="55"/>
    </location>
</feature>
<feature type="region of interest" description="Disordered" evidence="1">
    <location>
        <begin position="166"/>
        <end position="188"/>
    </location>
</feature>
<keyword evidence="2" id="KW-0472">Membrane</keyword>
<gene>
    <name evidence="3" type="ORF">WJX72_006372</name>
</gene>